<dbReference type="EMBL" id="JAHXZJ010000374">
    <property type="protein sequence ID" value="KAH0561503.1"/>
    <property type="molecule type" value="Genomic_DNA"/>
</dbReference>
<gene>
    <name evidence="1" type="ORF">KQX54_017209</name>
</gene>
<proteinExistence type="predicted"/>
<organism evidence="1 2">
    <name type="scientific">Cotesia glomerata</name>
    <name type="common">Lepidopteran parasitic wasp</name>
    <name type="synonym">Apanteles glomeratus</name>
    <dbReference type="NCBI Taxonomy" id="32391"/>
    <lineage>
        <taxon>Eukaryota</taxon>
        <taxon>Metazoa</taxon>
        <taxon>Ecdysozoa</taxon>
        <taxon>Arthropoda</taxon>
        <taxon>Hexapoda</taxon>
        <taxon>Insecta</taxon>
        <taxon>Pterygota</taxon>
        <taxon>Neoptera</taxon>
        <taxon>Endopterygota</taxon>
        <taxon>Hymenoptera</taxon>
        <taxon>Apocrita</taxon>
        <taxon>Ichneumonoidea</taxon>
        <taxon>Braconidae</taxon>
        <taxon>Microgastrinae</taxon>
        <taxon>Cotesia</taxon>
    </lineage>
</organism>
<evidence type="ECO:0000313" key="2">
    <source>
        <dbReference type="Proteomes" id="UP000826195"/>
    </source>
</evidence>
<reference evidence="1 2" key="1">
    <citation type="journal article" date="2021" name="J. Hered.">
        <title>A chromosome-level genome assembly of the parasitoid wasp, Cotesia glomerata (Hymenoptera: Braconidae).</title>
        <authorList>
            <person name="Pinto B.J."/>
            <person name="Weis J.J."/>
            <person name="Gamble T."/>
            <person name="Ode P.J."/>
            <person name="Paul R."/>
            <person name="Zaspel J.M."/>
        </authorList>
    </citation>
    <scope>NUCLEOTIDE SEQUENCE [LARGE SCALE GENOMIC DNA]</scope>
    <source>
        <strain evidence="1">CgM1</strain>
    </source>
</reference>
<name>A0AAV7J1B5_COTGL</name>
<evidence type="ECO:0000313" key="1">
    <source>
        <dbReference type="EMBL" id="KAH0561503.1"/>
    </source>
</evidence>
<accession>A0AAV7J1B5</accession>
<keyword evidence="2" id="KW-1185">Reference proteome</keyword>
<sequence>MGVGQELDKHLTSSSHSSELGTKLHLSRVTRIKFAIRVWNSRGSYLERLRGLGCLGFAKLTWSLEGLSQGAHKILVGFYSTAERSVGRLPMEESIYVAPRKTRRGFTADRNLRRPFVLLNPPAPAPDPRNNVLHIPRPFTRITCRVIYLR</sequence>
<comment type="caution">
    <text evidence="1">The sequence shown here is derived from an EMBL/GenBank/DDBJ whole genome shotgun (WGS) entry which is preliminary data.</text>
</comment>
<dbReference type="AlphaFoldDB" id="A0AAV7J1B5"/>
<protein>
    <submittedName>
        <fullName evidence="1">Uncharacterized protein</fullName>
    </submittedName>
</protein>
<dbReference type="Proteomes" id="UP000826195">
    <property type="component" value="Unassembled WGS sequence"/>
</dbReference>